<dbReference type="Proteomes" id="UP000245533">
    <property type="component" value="Unassembled WGS sequence"/>
</dbReference>
<dbReference type="AlphaFoldDB" id="A0A316TZV2"/>
<dbReference type="InterPro" id="IPR032710">
    <property type="entry name" value="NTF2-like_dom_sf"/>
</dbReference>
<evidence type="ECO:0000313" key="2">
    <source>
        <dbReference type="EMBL" id="PWN05766.1"/>
    </source>
</evidence>
<dbReference type="SUPFAM" id="SSF54427">
    <property type="entry name" value="NTF2-like"/>
    <property type="match status" value="1"/>
</dbReference>
<dbReference type="EMBL" id="QGGB01000008">
    <property type="protein sequence ID" value="PWN05766.1"/>
    <property type="molecule type" value="Genomic_DNA"/>
</dbReference>
<evidence type="ECO:0000313" key="3">
    <source>
        <dbReference type="Proteomes" id="UP000245533"/>
    </source>
</evidence>
<keyword evidence="3" id="KW-1185">Reference proteome</keyword>
<name>A0A316TZV2_9BACT</name>
<dbReference type="InterPro" id="IPR037401">
    <property type="entry name" value="SnoaL-like"/>
</dbReference>
<comment type="caution">
    <text evidence="2">The sequence shown here is derived from an EMBL/GenBank/DDBJ whole genome shotgun (WGS) entry which is preliminary data.</text>
</comment>
<gene>
    <name evidence="2" type="ORF">DDZ15_11245</name>
</gene>
<organism evidence="2 3">
    <name type="scientific">Rhodohalobacter mucosus</name>
    <dbReference type="NCBI Taxonomy" id="2079485"/>
    <lineage>
        <taxon>Bacteria</taxon>
        <taxon>Pseudomonadati</taxon>
        <taxon>Balneolota</taxon>
        <taxon>Balneolia</taxon>
        <taxon>Balneolales</taxon>
        <taxon>Balneolaceae</taxon>
        <taxon>Rhodohalobacter</taxon>
    </lineage>
</organism>
<proteinExistence type="predicted"/>
<protein>
    <recommendedName>
        <fullName evidence="1">SnoaL-like domain-containing protein</fullName>
    </recommendedName>
</protein>
<dbReference type="Pfam" id="PF12680">
    <property type="entry name" value="SnoaL_2"/>
    <property type="match status" value="1"/>
</dbReference>
<accession>A0A316TZV2</accession>
<reference evidence="2 3" key="1">
    <citation type="submission" date="2018-05" db="EMBL/GenBank/DDBJ databases">
        <title>Rhodohalobacter halophilus gen. nov., sp. nov., a moderately halophilic member of the family Balneolaceae.</title>
        <authorList>
            <person name="Liu Z.-W."/>
        </authorList>
    </citation>
    <scope>NUCLEOTIDE SEQUENCE [LARGE SCALE GENOMIC DNA]</scope>
    <source>
        <strain evidence="2 3">8A47</strain>
    </source>
</reference>
<dbReference type="Gene3D" id="3.10.450.50">
    <property type="match status" value="1"/>
</dbReference>
<evidence type="ECO:0000259" key="1">
    <source>
        <dbReference type="Pfam" id="PF12680"/>
    </source>
</evidence>
<sequence length="188" mass="21427">MIIHNNIKYLTGLLILGMMLLNGCVQNMNDGNDSWDIGSTEYVEIMEEGMMHMQNMDFDAWGELMADDIEYYFPDGDAGTRTVITGKEALIDWWKNWEATTGVESMTFSEPVYLPVIAQEAPNYAGLTGPYVVSYLSNEMVFNGTKVNLRMNITVHFNEENKIDRYYSYYDRSLIISAMGTNILSDSE</sequence>
<feature type="domain" description="SnoaL-like" evidence="1">
    <location>
        <begin position="53"/>
        <end position="103"/>
    </location>
</feature>